<organism evidence="1 2">
    <name type="scientific">Actinomadura rugatobispora</name>
    <dbReference type="NCBI Taxonomy" id="1994"/>
    <lineage>
        <taxon>Bacteria</taxon>
        <taxon>Bacillati</taxon>
        <taxon>Actinomycetota</taxon>
        <taxon>Actinomycetes</taxon>
        <taxon>Streptosporangiales</taxon>
        <taxon>Thermomonosporaceae</taxon>
        <taxon>Actinomadura</taxon>
    </lineage>
</organism>
<dbReference type="InterPro" id="IPR052896">
    <property type="entry name" value="GGT-like_enzyme"/>
</dbReference>
<sequence>MTQHAELARRAVASGTLGAIATGVRPAAAVGTATLLQGGNAFDSAVAAALAETVLLPSKCGLAGDVVALHLGPGADRPASLLSIGRAPARLYQAAAAGGWARSVTGPLSVGVPGAPAGYAALAARGRLGLAALAQPAIDLARRGFSWSSVNHRLVAESLDVLTAWQPEGTRYSPSSGPIPPGSRVRLPGLADVLAEFARRGAELFTGALGERICTYVAGHGGVLEMADLRPVPPLETDAGYALIEGTEVWATPAPTYGPALLEALAAGSAPEAVRAALTGLRAPTGRPPALVDGTSTIAAADAEGNLVVLVHSNSFPRYGSGLVVPGLDLVLSNRAGRGFTFIPDHPNAPHPGSRPPTTLHAWGARDTTGSWVLGATPGGEQQVPWNAQVLQRLLRPTPDFTPAALGAALASPRWEFAAGGDLSREGAQLAEFGARSAHTIVRREADGTLVAAADPRQDAAAVAL</sequence>
<comment type="caution">
    <text evidence="1">The sequence shown here is derived from an EMBL/GenBank/DDBJ whole genome shotgun (WGS) entry which is preliminary data.</text>
</comment>
<dbReference type="Proteomes" id="UP001596074">
    <property type="component" value="Unassembled WGS sequence"/>
</dbReference>
<dbReference type="InterPro" id="IPR029055">
    <property type="entry name" value="Ntn_hydrolases_N"/>
</dbReference>
<dbReference type="EMBL" id="JBHSON010000056">
    <property type="protein sequence ID" value="MFC5750651.1"/>
    <property type="molecule type" value="Genomic_DNA"/>
</dbReference>
<reference evidence="2" key="1">
    <citation type="journal article" date="2019" name="Int. J. Syst. Evol. Microbiol.">
        <title>The Global Catalogue of Microorganisms (GCM) 10K type strain sequencing project: providing services to taxonomists for standard genome sequencing and annotation.</title>
        <authorList>
            <consortium name="The Broad Institute Genomics Platform"/>
            <consortium name="The Broad Institute Genome Sequencing Center for Infectious Disease"/>
            <person name="Wu L."/>
            <person name="Ma J."/>
        </authorList>
    </citation>
    <scope>NUCLEOTIDE SEQUENCE [LARGE SCALE GENOMIC DNA]</scope>
    <source>
        <strain evidence="2">KCTC 42087</strain>
    </source>
</reference>
<keyword evidence="1" id="KW-0808">Transferase</keyword>
<keyword evidence="2" id="KW-1185">Reference proteome</keyword>
<dbReference type="RefSeq" id="WP_378286405.1">
    <property type="nucleotide sequence ID" value="NZ_JBHSON010000056.1"/>
</dbReference>
<accession>A0ABW1A7V7</accession>
<evidence type="ECO:0000313" key="1">
    <source>
        <dbReference type="EMBL" id="MFC5750651.1"/>
    </source>
</evidence>
<dbReference type="Pfam" id="PF01019">
    <property type="entry name" value="G_glu_transpept"/>
    <property type="match status" value="2"/>
</dbReference>
<gene>
    <name evidence="1" type="ORF">ACFPZN_33945</name>
</gene>
<dbReference type="InterPro" id="IPR043137">
    <property type="entry name" value="GGT_ssub_C"/>
</dbReference>
<dbReference type="EC" id="2.3.2.2" evidence="1"/>
<dbReference type="PANTHER" id="PTHR43881:SF1">
    <property type="entry name" value="GAMMA-GLUTAMYLTRANSPEPTIDASE (AFU_ORTHOLOGUE AFUA_4G13580)"/>
    <property type="match status" value="1"/>
</dbReference>
<evidence type="ECO:0000313" key="2">
    <source>
        <dbReference type="Proteomes" id="UP001596074"/>
    </source>
</evidence>
<name>A0ABW1A7V7_9ACTN</name>
<protein>
    <submittedName>
        <fullName evidence="1">Gamma-glutamyltransferase</fullName>
        <ecNumber evidence="1">2.3.2.2</ecNumber>
    </submittedName>
</protein>
<keyword evidence="1" id="KW-0012">Acyltransferase</keyword>
<dbReference type="PANTHER" id="PTHR43881">
    <property type="entry name" value="GAMMA-GLUTAMYLTRANSPEPTIDASE (AFU_ORTHOLOGUE AFUA_4G13580)"/>
    <property type="match status" value="1"/>
</dbReference>
<dbReference type="PRINTS" id="PR01210">
    <property type="entry name" value="GGTRANSPTASE"/>
</dbReference>
<dbReference type="GO" id="GO:0103068">
    <property type="term" value="F:leukotriene C4 gamma-glutamyl transferase activity"/>
    <property type="evidence" value="ECO:0007669"/>
    <property type="project" value="UniProtKB-EC"/>
</dbReference>
<dbReference type="Gene3D" id="3.60.20.40">
    <property type="match status" value="1"/>
</dbReference>
<proteinExistence type="predicted"/>
<dbReference type="SUPFAM" id="SSF56235">
    <property type="entry name" value="N-terminal nucleophile aminohydrolases (Ntn hydrolases)"/>
    <property type="match status" value="1"/>
</dbReference>